<accession>A0ABR2QD48</accession>
<organism evidence="1 2">
    <name type="scientific">Hibiscus sabdariffa</name>
    <name type="common">roselle</name>
    <dbReference type="NCBI Taxonomy" id="183260"/>
    <lineage>
        <taxon>Eukaryota</taxon>
        <taxon>Viridiplantae</taxon>
        <taxon>Streptophyta</taxon>
        <taxon>Embryophyta</taxon>
        <taxon>Tracheophyta</taxon>
        <taxon>Spermatophyta</taxon>
        <taxon>Magnoliopsida</taxon>
        <taxon>eudicotyledons</taxon>
        <taxon>Gunneridae</taxon>
        <taxon>Pentapetalae</taxon>
        <taxon>rosids</taxon>
        <taxon>malvids</taxon>
        <taxon>Malvales</taxon>
        <taxon>Malvaceae</taxon>
        <taxon>Malvoideae</taxon>
        <taxon>Hibiscus</taxon>
    </lineage>
</organism>
<dbReference type="EMBL" id="JBBPBN010000041">
    <property type="protein sequence ID" value="KAK8998588.1"/>
    <property type="molecule type" value="Genomic_DNA"/>
</dbReference>
<evidence type="ECO:0000313" key="2">
    <source>
        <dbReference type="Proteomes" id="UP001396334"/>
    </source>
</evidence>
<reference evidence="1 2" key="1">
    <citation type="journal article" date="2024" name="G3 (Bethesda)">
        <title>Genome assembly of Hibiscus sabdariffa L. provides insights into metabolisms of medicinal natural products.</title>
        <authorList>
            <person name="Kim T."/>
        </authorList>
    </citation>
    <scope>NUCLEOTIDE SEQUENCE [LARGE SCALE GENOMIC DNA]</scope>
    <source>
        <strain evidence="1">TK-2024</strain>
        <tissue evidence="1">Old leaves</tissue>
    </source>
</reference>
<sequence length="152" mass="16438">MINPNSSLVGTFHLNPVVNLYDRLSDKLGSTKTHVLCDRSGSNHTSRNNQVGIGGERDTVMNVLDLPVSGEPSLLISLDGIQNVNSMDVETLPQILEPDLAMSSEGVKECGYDVFPSITKTGSIIGKPSFQDMVTGDFDLPLKASLMRDLDM</sequence>
<dbReference type="Proteomes" id="UP001396334">
    <property type="component" value="Unassembled WGS sequence"/>
</dbReference>
<name>A0ABR2QD48_9ROSI</name>
<evidence type="ECO:0000313" key="1">
    <source>
        <dbReference type="EMBL" id="KAK8998588.1"/>
    </source>
</evidence>
<keyword evidence="2" id="KW-1185">Reference proteome</keyword>
<protein>
    <submittedName>
        <fullName evidence="1">Uncharacterized protein</fullName>
    </submittedName>
</protein>
<proteinExistence type="predicted"/>
<gene>
    <name evidence="1" type="ORF">V6N11_083975</name>
</gene>
<comment type="caution">
    <text evidence="1">The sequence shown here is derived from an EMBL/GenBank/DDBJ whole genome shotgun (WGS) entry which is preliminary data.</text>
</comment>